<reference evidence="1 2" key="1">
    <citation type="submission" date="2012-02" db="EMBL/GenBank/DDBJ databases">
        <title>Complete sequence of chromosome of Singulisphaera acidiphila DSM 18658.</title>
        <authorList>
            <consortium name="US DOE Joint Genome Institute (JGI-PGF)"/>
            <person name="Lucas S."/>
            <person name="Copeland A."/>
            <person name="Lapidus A."/>
            <person name="Glavina del Rio T."/>
            <person name="Dalin E."/>
            <person name="Tice H."/>
            <person name="Bruce D."/>
            <person name="Goodwin L."/>
            <person name="Pitluck S."/>
            <person name="Peters L."/>
            <person name="Ovchinnikova G."/>
            <person name="Chertkov O."/>
            <person name="Kyrpides N."/>
            <person name="Mavromatis K."/>
            <person name="Ivanova N."/>
            <person name="Brettin T."/>
            <person name="Detter J.C."/>
            <person name="Han C."/>
            <person name="Larimer F."/>
            <person name="Land M."/>
            <person name="Hauser L."/>
            <person name="Markowitz V."/>
            <person name="Cheng J.-F."/>
            <person name="Hugenholtz P."/>
            <person name="Woyke T."/>
            <person name="Wu D."/>
            <person name="Tindall B."/>
            <person name="Pomrenke H."/>
            <person name="Brambilla E."/>
            <person name="Klenk H.-P."/>
            <person name="Eisen J.A."/>
        </authorList>
    </citation>
    <scope>NUCLEOTIDE SEQUENCE [LARGE SCALE GENOMIC DNA]</scope>
    <source>
        <strain evidence="2">ATCC BAA-1392 / DSM 18658 / VKM B-2454 / MOB10</strain>
    </source>
</reference>
<gene>
    <name evidence="1" type="ordered locus">Sinac_0106</name>
</gene>
<sequence>MPELVRLPEANTEVGSIVILGLLARVSIACIANYPYAVEGWRGAWVCIDSQERLWLRSKFSNNLRPRYW</sequence>
<protein>
    <submittedName>
        <fullName evidence="1">Uncharacterized protein</fullName>
    </submittedName>
</protein>
<keyword evidence="2" id="KW-1185">Reference proteome</keyword>
<proteinExistence type="predicted"/>
<organism evidence="1 2">
    <name type="scientific">Singulisphaera acidiphila (strain ATCC BAA-1392 / DSM 18658 / VKM B-2454 / MOB10)</name>
    <dbReference type="NCBI Taxonomy" id="886293"/>
    <lineage>
        <taxon>Bacteria</taxon>
        <taxon>Pseudomonadati</taxon>
        <taxon>Planctomycetota</taxon>
        <taxon>Planctomycetia</taxon>
        <taxon>Isosphaerales</taxon>
        <taxon>Isosphaeraceae</taxon>
        <taxon>Singulisphaera</taxon>
    </lineage>
</organism>
<accession>L0D5N1</accession>
<evidence type="ECO:0000313" key="1">
    <source>
        <dbReference type="EMBL" id="AGA24567.1"/>
    </source>
</evidence>
<name>L0D5N1_SINAD</name>
<dbReference type="AlphaFoldDB" id="L0D5N1"/>
<dbReference type="EMBL" id="CP003364">
    <property type="protein sequence ID" value="AGA24567.1"/>
    <property type="molecule type" value="Genomic_DNA"/>
</dbReference>
<dbReference type="KEGG" id="saci:Sinac_0106"/>
<dbReference type="HOGENOM" id="CLU_2773645_0_0_0"/>
<evidence type="ECO:0000313" key="2">
    <source>
        <dbReference type="Proteomes" id="UP000010798"/>
    </source>
</evidence>
<dbReference type="Proteomes" id="UP000010798">
    <property type="component" value="Chromosome"/>
</dbReference>